<keyword evidence="3" id="KW-1185">Reference proteome</keyword>
<evidence type="ECO:0000259" key="1">
    <source>
        <dbReference type="Pfam" id="PF10040"/>
    </source>
</evidence>
<dbReference type="Pfam" id="PF10040">
    <property type="entry name" value="CRISPR_Cas6"/>
    <property type="match status" value="1"/>
</dbReference>
<comment type="caution">
    <text evidence="2">The sequence shown here is derived from an EMBL/GenBank/DDBJ whole genome shotgun (WGS) entry which is preliminary data.</text>
</comment>
<sequence length="227" mass="24701">MLDLATPIDLGVQPYHDHLHALACQIFEDASEAHHADDKPFTARLLGPPDKCVGVVLNWLPDTSPPVAALPERLRFGAHWCEVTGAQMRRIPLDRLADTAQGRRVRLAVVTPAKFRQHGRDYPLPDPYLIYSTLARRFRSAGGQAADDDVRDLSRSALLYAHDIHTEKYRWHGTTSAGFIGTIALGLPRTATPSASRLFAILNGFAVIAGLGHGTTHGLGAVDVLPP</sequence>
<organism evidence="2 3">
    <name type="scientific">Micromonospora sonchi</name>
    <dbReference type="NCBI Taxonomy" id="1763543"/>
    <lineage>
        <taxon>Bacteria</taxon>
        <taxon>Bacillati</taxon>
        <taxon>Actinomycetota</taxon>
        <taxon>Actinomycetes</taxon>
        <taxon>Micromonosporales</taxon>
        <taxon>Micromonosporaceae</taxon>
        <taxon>Micromonospora</taxon>
    </lineage>
</organism>
<protein>
    <recommendedName>
        <fullName evidence="1">CRISPR-associated protein Cas6 C-terminal domain-containing protein</fullName>
    </recommendedName>
</protein>
<evidence type="ECO:0000313" key="3">
    <source>
        <dbReference type="Proteomes" id="UP000608890"/>
    </source>
</evidence>
<dbReference type="Proteomes" id="UP000608890">
    <property type="component" value="Unassembled WGS sequence"/>
</dbReference>
<dbReference type="EMBL" id="BMNB01000053">
    <property type="protein sequence ID" value="GGM66662.1"/>
    <property type="molecule type" value="Genomic_DNA"/>
</dbReference>
<name>A0A917X3P5_9ACTN</name>
<dbReference type="AlphaFoldDB" id="A0A917X3P5"/>
<dbReference type="InterPro" id="IPR019267">
    <property type="entry name" value="CRISPR-assoc_Cas6_C"/>
</dbReference>
<feature type="domain" description="CRISPR-associated protein Cas6 C-terminal" evidence="1">
    <location>
        <begin position="108"/>
        <end position="222"/>
    </location>
</feature>
<evidence type="ECO:0000313" key="2">
    <source>
        <dbReference type="EMBL" id="GGM66662.1"/>
    </source>
</evidence>
<reference evidence="2" key="2">
    <citation type="submission" date="2020-09" db="EMBL/GenBank/DDBJ databases">
        <authorList>
            <person name="Sun Q."/>
            <person name="Zhou Y."/>
        </authorList>
    </citation>
    <scope>NUCLEOTIDE SEQUENCE</scope>
    <source>
        <strain evidence="2">CGMCC 4.7312</strain>
    </source>
</reference>
<dbReference type="CDD" id="cd21141">
    <property type="entry name" value="Cas6_III-like"/>
    <property type="match status" value="1"/>
</dbReference>
<proteinExistence type="predicted"/>
<dbReference type="Gene3D" id="3.30.70.1900">
    <property type="match status" value="1"/>
</dbReference>
<reference evidence="2" key="1">
    <citation type="journal article" date="2014" name="Int. J. Syst. Evol. Microbiol.">
        <title>Complete genome sequence of Corynebacterium casei LMG S-19264T (=DSM 44701T), isolated from a smear-ripened cheese.</title>
        <authorList>
            <consortium name="US DOE Joint Genome Institute (JGI-PGF)"/>
            <person name="Walter F."/>
            <person name="Albersmeier A."/>
            <person name="Kalinowski J."/>
            <person name="Ruckert C."/>
        </authorList>
    </citation>
    <scope>NUCLEOTIDE SEQUENCE</scope>
    <source>
        <strain evidence="2">CGMCC 4.7312</strain>
    </source>
</reference>
<gene>
    <name evidence="2" type="ORF">GCM10011608_59980</name>
</gene>
<accession>A0A917X3P5</accession>